<feature type="region of interest" description="Disordered" evidence="1">
    <location>
        <begin position="153"/>
        <end position="213"/>
    </location>
</feature>
<feature type="region of interest" description="Disordered" evidence="1">
    <location>
        <begin position="25"/>
        <end position="82"/>
    </location>
</feature>
<sequence length="213" mass="23197">MLDYLQCSPSYASHSLPLPFPDPAQKYPFPTLPAQPFSPASSTFTFDPFAEDDDSASSAASHAPAPETFYRTRSSSGDSQRGAKVEFLREQWMRRVTAWVEGVHSGLIPLTCPRTQIPSTRSTALRSPTSSASPEPAVWPHGALSDEEEPYIIYSTPRPGEPLKAPVPAQRGPAPAAPIAPPRTPSGRHVHSRVPSLDSIREEDEREELGARV</sequence>
<protein>
    <submittedName>
        <fullName evidence="2">Uncharacterized protein</fullName>
    </submittedName>
</protein>
<organism evidence="2 3">
    <name type="scientific">Dentipellis fragilis</name>
    <dbReference type="NCBI Taxonomy" id="205917"/>
    <lineage>
        <taxon>Eukaryota</taxon>
        <taxon>Fungi</taxon>
        <taxon>Dikarya</taxon>
        <taxon>Basidiomycota</taxon>
        <taxon>Agaricomycotina</taxon>
        <taxon>Agaricomycetes</taxon>
        <taxon>Russulales</taxon>
        <taxon>Hericiaceae</taxon>
        <taxon>Dentipellis</taxon>
    </lineage>
</organism>
<feature type="compositionally biased region" description="Pro residues" evidence="1">
    <location>
        <begin position="175"/>
        <end position="184"/>
    </location>
</feature>
<dbReference type="EMBL" id="SEOQ01001506">
    <property type="protein sequence ID" value="TFY51483.1"/>
    <property type="molecule type" value="Genomic_DNA"/>
</dbReference>
<evidence type="ECO:0000256" key="1">
    <source>
        <dbReference type="SAM" id="MobiDB-lite"/>
    </source>
</evidence>
<feature type="region of interest" description="Disordered" evidence="1">
    <location>
        <begin position="119"/>
        <end position="138"/>
    </location>
</feature>
<name>A0A4Y9XQ49_9AGAM</name>
<dbReference type="OrthoDB" id="2747101at2759"/>
<evidence type="ECO:0000313" key="3">
    <source>
        <dbReference type="Proteomes" id="UP000298327"/>
    </source>
</evidence>
<dbReference type="AlphaFoldDB" id="A0A4Y9XQ49"/>
<proteinExistence type="predicted"/>
<feature type="compositionally biased region" description="Polar residues" evidence="1">
    <location>
        <begin position="119"/>
        <end position="133"/>
    </location>
</feature>
<reference evidence="2 3" key="1">
    <citation type="submission" date="2019-02" db="EMBL/GenBank/DDBJ databases">
        <title>Genome sequencing of the rare red list fungi Dentipellis fragilis.</title>
        <authorList>
            <person name="Buettner E."/>
            <person name="Kellner H."/>
        </authorList>
    </citation>
    <scope>NUCLEOTIDE SEQUENCE [LARGE SCALE GENOMIC DNA]</scope>
    <source>
        <strain evidence="2 3">DSM 105465</strain>
    </source>
</reference>
<feature type="compositionally biased region" description="Low complexity" evidence="1">
    <location>
        <begin position="56"/>
        <end position="67"/>
    </location>
</feature>
<keyword evidence="3" id="KW-1185">Reference proteome</keyword>
<gene>
    <name evidence="2" type="ORF">EVG20_g10983</name>
</gene>
<dbReference type="Proteomes" id="UP000298327">
    <property type="component" value="Unassembled WGS sequence"/>
</dbReference>
<accession>A0A4Y9XQ49</accession>
<evidence type="ECO:0000313" key="2">
    <source>
        <dbReference type="EMBL" id="TFY51483.1"/>
    </source>
</evidence>
<comment type="caution">
    <text evidence="2">The sequence shown here is derived from an EMBL/GenBank/DDBJ whole genome shotgun (WGS) entry which is preliminary data.</text>
</comment>